<accession>A0A0L0H3Q9</accession>
<dbReference type="OrthoDB" id="2122093at2759"/>
<dbReference type="GeneID" id="27691853"/>
<reference evidence="1 2" key="1">
    <citation type="submission" date="2009-08" db="EMBL/GenBank/DDBJ databases">
        <title>The Genome Sequence of Spizellomyces punctatus strain DAOM BR117.</title>
        <authorList>
            <consortium name="The Broad Institute Genome Sequencing Platform"/>
            <person name="Russ C."/>
            <person name="Cuomo C."/>
            <person name="Shea T."/>
            <person name="Young S.K."/>
            <person name="Zeng Q."/>
            <person name="Koehrsen M."/>
            <person name="Haas B."/>
            <person name="Borodovsky M."/>
            <person name="Guigo R."/>
            <person name="Alvarado L."/>
            <person name="Berlin A."/>
            <person name="Bochicchio J."/>
            <person name="Borenstein D."/>
            <person name="Chapman S."/>
            <person name="Chen Z."/>
            <person name="Engels R."/>
            <person name="Freedman E."/>
            <person name="Gellesch M."/>
            <person name="Goldberg J."/>
            <person name="Griggs A."/>
            <person name="Gujja S."/>
            <person name="Heiman D."/>
            <person name="Hepburn T."/>
            <person name="Howarth C."/>
            <person name="Jen D."/>
            <person name="Larson L."/>
            <person name="Lewis B."/>
            <person name="Mehta T."/>
            <person name="Park D."/>
            <person name="Pearson M."/>
            <person name="Roberts A."/>
            <person name="Saif S."/>
            <person name="Shenoy N."/>
            <person name="Sisk P."/>
            <person name="Stolte C."/>
            <person name="Sykes S."/>
            <person name="Thomson T."/>
            <person name="Walk T."/>
            <person name="White J."/>
            <person name="Yandava C."/>
            <person name="Burger G."/>
            <person name="Gray M.W."/>
            <person name="Holland P.W.H."/>
            <person name="King N."/>
            <person name="Lang F.B.F."/>
            <person name="Roger A.J."/>
            <person name="Ruiz-Trillo I."/>
            <person name="Lander E."/>
            <person name="Nusbaum C."/>
        </authorList>
    </citation>
    <scope>NUCLEOTIDE SEQUENCE [LARGE SCALE GENOMIC DNA]</scope>
    <source>
        <strain evidence="1 2">DAOM BR117</strain>
    </source>
</reference>
<evidence type="ECO:0000313" key="1">
    <source>
        <dbReference type="EMBL" id="KNC95842.1"/>
    </source>
</evidence>
<protein>
    <submittedName>
        <fullName evidence="1">Uncharacterized protein</fullName>
    </submittedName>
</protein>
<dbReference type="AlphaFoldDB" id="A0A0L0H3Q9"/>
<gene>
    <name evidence="1" type="ORF">SPPG_08709</name>
</gene>
<dbReference type="InParanoid" id="A0A0L0H3Q9"/>
<organism evidence="1 2">
    <name type="scientific">Spizellomyces punctatus (strain DAOM BR117)</name>
    <dbReference type="NCBI Taxonomy" id="645134"/>
    <lineage>
        <taxon>Eukaryota</taxon>
        <taxon>Fungi</taxon>
        <taxon>Fungi incertae sedis</taxon>
        <taxon>Chytridiomycota</taxon>
        <taxon>Chytridiomycota incertae sedis</taxon>
        <taxon>Chytridiomycetes</taxon>
        <taxon>Spizellomycetales</taxon>
        <taxon>Spizellomycetaceae</taxon>
        <taxon>Spizellomyces</taxon>
    </lineage>
</organism>
<keyword evidence="2" id="KW-1185">Reference proteome</keyword>
<dbReference type="VEuPathDB" id="FungiDB:SPPG_08709"/>
<dbReference type="EMBL" id="KQ257474">
    <property type="protein sequence ID" value="KNC95842.1"/>
    <property type="molecule type" value="Genomic_DNA"/>
</dbReference>
<proteinExistence type="predicted"/>
<evidence type="ECO:0000313" key="2">
    <source>
        <dbReference type="Proteomes" id="UP000053201"/>
    </source>
</evidence>
<dbReference type="RefSeq" id="XP_016603882.1">
    <property type="nucleotide sequence ID" value="XM_016756863.1"/>
</dbReference>
<sequence length="239" mass="26148">MINEVTYCSLKSRSFSIPPRRMEMMKVLSVSFLQDWDLVNDSNNTINFVEEGDPTILSAKIPNGNYSIANFPNAVAQALSSAGTQAYNATYDSVTRRLTLSTSGSKNFKVLAASRGTTSYLLTGMSRWSETGYYKTITLKNAVNLSGSYPMLVTSNIQVQGSRFLSDFNDSAQSVIAAVVPDSFGDVVTWTNDGGEWLPVDDTISKIEFYLIDSMTGLEVALNSPLTVRFAFTDDVADV</sequence>
<dbReference type="Proteomes" id="UP000053201">
    <property type="component" value="Unassembled WGS sequence"/>
</dbReference>
<name>A0A0L0H3Q9_SPIPD</name>